<keyword evidence="9" id="KW-1133">Transmembrane helix</keyword>
<evidence type="ECO:0000256" key="2">
    <source>
        <dbReference type="ARBA" id="ARBA00009040"/>
    </source>
</evidence>
<dbReference type="EC" id="2.4.1.34" evidence="3"/>
<dbReference type="Proteomes" id="UP000737018">
    <property type="component" value="Unassembled WGS sequence"/>
</dbReference>
<evidence type="ECO:0000256" key="7">
    <source>
        <dbReference type="ARBA" id="ARBA00022692"/>
    </source>
</evidence>
<dbReference type="FunFam" id="1.25.40.270:FF:000002">
    <property type="entry name" value="callose synthase 3"/>
    <property type="match status" value="1"/>
</dbReference>
<evidence type="ECO:0000256" key="4">
    <source>
        <dbReference type="ARBA" id="ARBA00022475"/>
    </source>
</evidence>
<comment type="caution">
    <text evidence="15">The sequence shown here is derived from an EMBL/GenBank/DDBJ whole genome shotgun (WGS) entry which is preliminary data.</text>
</comment>
<comment type="subcellular location">
    <subcellularLocation>
        <location evidence="1">Cell membrane</location>
        <topology evidence="1">Multi-pass membrane protein</topology>
    </subcellularLocation>
</comment>
<keyword evidence="4" id="KW-1003">Cell membrane</keyword>
<sequence length="459" mass="53600">MSSRRGSDQPPPRRILSTQTAGNLGEPILDSEVVPSSLVEIAPNLRVANEVESSNPRVAYLCRFFAFEKAHRLDPTSSGRGVRQFKTALLQRLERENETTLARRGAKSDAQEMQRFYQDYYKEYIQALQNAADKHDRAQLTKACQTASVLFEVLKAIEMSNEILQAHAKVEENKQLYKPYNILPHDPDSENQAIMRYPKIQASVSALRNIRGLPWPKDHQKKVNEDILDWLQAMFGFQKDNVENQREHLILLLANVHIRQLPRPDQQPKLDDRALTEVMKKLFKNYKRWCKYLDRKSSLWLPTIQQEVQQRKLLYMGLYLLIWGEASNLRFMPECLCYIYHHMAFELYGMLDGRISPMTGEPVKPVYGGDDEAFLKKVVTPIYESIAKEAKRSRGKAKHSQWRNYDDLNKYFWSVDCFRLGWPMRADADFFCQPLEKLRADKKFACFNFRLYVSCLLVF</sequence>
<protein>
    <recommendedName>
        <fullName evidence="12">1,3-beta-glucan synthase</fullName>
        <ecNumber evidence="3">2.4.1.34</ecNumber>
    </recommendedName>
    <alternativeName>
        <fullName evidence="12">1,3-beta-glucan synthase</fullName>
    </alternativeName>
</protein>
<comment type="catalytic activity">
    <reaction evidence="13">
        <text>[(1-&gt;3)-beta-D-glucosyl](n) + UDP-alpha-D-glucose = [(1-&gt;3)-beta-D-glucosyl](n+1) + UDP + H(+)</text>
        <dbReference type="Rhea" id="RHEA:21476"/>
        <dbReference type="Rhea" id="RHEA-COMP:11146"/>
        <dbReference type="Rhea" id="RHEA-COMP:14303"/>
        <dbReference type="ChEBI" id="CHEBI:15378"/>
        <dbReference type="ChEBI" id="CHEBI:37671"/>
        <dbReference type="ChEBI" id="CHEBI:58223"/>
        <dbReference type="ChEBI" id="CHEBI:58885"/>
        <dbReference type="EC" id="2.4.1.34"/>
    </reaction>
</comment>
<evidence type="ECO:0000256" key="13">
    <source>
        <dbReference type="ARBA" id="ARBA00047777"/>
    </source>
</evidence>
<dbReference type="Pfam" id="PF04652">
    <property type="entry name" value="Vta1"/>
    <property type="match status" value="1"/>
</dbReference>
<evidence type="ECO:0000256" key="9">
    <source>
        <dbReference type="ARBA" id="ARBA00022989"/>
    </source>
</evidence>
<dbReference type="InterPro" id="IPR023175">
    <property type="entry name" value="Vta1/CALS_N_sf"/>
</dbReference>
<keyword evidence="11" id="KW-0961">Cell wall biogenesis/degradation</keyword>
<dbReference type="GO" id="GO:0071555">
    <property type="term" value="P:cell wall organization"/>
    <property type="evidence" value="ECO:0007669"/>
    <property type="project" value="UniProtKB-KW"/>
</dbReference>
<dbReference type="InterPro" id="IPR039431">
    <property type="entry name" value="Vta1/CALS_N"/>
</dbReference>
<keyword evidence="16" id="KW-1185">Reference proteome</keyword>
<reference evidence="15" key="1">
    <citation type="submission" date="2020-03" db="EMBL/GenBank/DDBJ databases">
        <title>Castanea mollissima Vanexum genome sequencing.</title>
        <authorList>
            <person name="Staton M."/>
        </authorList>
    </citation>
    <scope>NUCLEOTIDE SEQUENCE</scope>
    <source>
        <tissue evidence="15">Leaf</tissue>
    </source>
</reference>
<evidence type="ECO:0000313" key="16">
    <source>
        <dbReference type="Proteomes" id="UP000737018"/>
    </source>
</evidence>
<evidence type="ECO:0000256" key="12">
    <source>
        <dbReference type="ARBA" id="ARBA00032165"/>
    </source>
</evidence>
<accession>A0A8J4S3U4</accession>
<dbReference type="OrthoDB" id="1880850at2759"/>
<dbReference type="AlphaFoldDB" id="A0A8J4S3U4"/>
<keyword evidence="5" id="KW-0328">Glycosyltransferase</keyword>
<dbReference type="SMART" id="SM01205">
    <property type="entry name" value="FKS1_dom1"/>
    <property type="match status" value="1"/>
</dbReference>
<keyword evidence="6" id="KW-0808">Transferase</keyword>
<gene>
    <name evidence="15" type="ORF">CMV_000297</name>
</gene>
<evidence type="ECO:0000313" key="15">
    <source>
        <dbReference type="EMBL" id="KAF3976523.1"/>
    </source>
</evidence>
<proteinExistence type="inferred from homology"/>
<evidence type="ECO:0000256" key="10">
    <source>
        <dbReference type="ARBA" id="ARBA00023136"/>
    </source>
</evidence>
<keyword evidence="7" id="KW-0812">Transmembrane</keyword>
<evidence type="ECO:0000256" key="3">
    <source>
        <dbReference type="ARBA" id="ARBA00012589"/>
    </source>
</evidence>
<feature type="domain" description="1,3-beta-glucan synthase component FKS1-like" evidence="14">
    <location>
        <begin position="310"/>
        <end position="425"/>
    </location>
</feature>
<organism evidence="15 16">
    <name type="scientific">Castanea mollissima</name>
    <name type="common">Chinese chestnut</name>
    <dbReference type="NCBI Taxonomy" id="60419"/>
    <lineage>
        <taxon>Eukaryota</taxon>
        <taxon>Viridiplantae</taxon>
        <taxon>Streptophyta</taxon>
        <taxon>Embryophyta</taxon>
        <taxon>Tracheophyta</taxon>
        <taxon>Spermatophyta</taxon>
        <taxon>Magnoliopsida</taxon>
        <taxon>eudicotyledons</taxon>
        <taxon>Gunneridae</taxon>
        <taxon>Pentapetalae</taxon>
        <taxon>rosids</taxon>
        <taxon>fabids</taxon>
        <taxon>Fagales</taxon>
        <taxon>Fagaceae</taxon>
        <taxon>Castanea</taxon>
    </lineage>
</organism>
<dbReference type="Gene3D" id="1.25.40.270">
    <property type="entry name" value="Vacuolar protein sorting-associated protein vta1"/>
    <property type="match status" value="1"/>
</dbReference>
<dbReference type="GO" id="GO:0005886">
    <property type="term" value="C:plasma membrane"/>
    <property type="evidence" value="ECO:0007669"/>
    <property type="project" value="UniProtKB-SubCell"/>
</dbReference>
<dbReference type="PANTHER" id="PTHR12741">
    <property type="entry name" value="LYST-INTERACTING PROTEIN LIP5 DOPAMINE RESPONSIVE PROTEIN DRG-1"/>
    <property type="match status" value="1"/>
</dbReference>
<evidence type="ECO:0000256" key="5">
    <source>
        <dbReference type="ARBA" id="ARBA00022676"/>
    </source>
</evidence>
<comment type="similarity">
    <text evidence="2">Belongs to the glycosyltransferase 48 family.</text>
</comment>
<keyword evidence="8" id="KW-0133">Cell shape</keyword>
<dbReference type="PANTHER" id="PTHR12741:SF70">
    <property type="entry name" value="CALLOSE SYNTHASE 2-RELATED"/>
    <property type="match status" value="1"/>
</dbReference>
<evidence type="ECO:0000256" key="6">
    <source>
        <dbReference type="ARBA" id="ARBA00022679"/>
    </source>
</evidence>
<name>A0A8J4S3U4_9ROSI</name>
<dbReference type="Pfam" id="PF14288">
    <property type="entry name" value="FKS1_dom1"/>
    <property type="match status" value="1"/>
</dbReference>
<evidence type="ECO:0000256" key="8">
    <source>
        <dbReference type="ARBA" id="ARBA00022960"/>
    </source>
</evidence>
<dbReference type="InterPro" id="IPR026899">
    <property type="entry name" value="FKS1-like_dom1"/>
</dbReference>
<keyword evidence="10" id="KW-0472">Membrane</keyword>
<dbReference type="EMBL" id="JRKL02000014">
    <property type="protein sequence ID" value="KAF3976523.1"/>
    <property type="molecule type" value="Genomic_DNA"/>
</dbReference>
<evidence type="ECO:0000259" key="14">
    <source>
        <dbReference type="SMART" id="SM01205"/>
    </source>
</evidence>
<evidence type="ECO:0000256" key="11">
    <source>
        <dbReference type="ARBA" id="ARBA00023316"/>
    </source>
</evidence>
<dbReference type="GO" id="GO:0008360">
    <property type="term" value="P:regulation of cell shape"/>
    <property type="evidence" value="ECO:0007669"/>
    <property type="project" value="UniProtKB-KW"/>
</dbReference>
<dbReference type="GO" id="GO:0003843">
    <property type="term" value="F:1,3-beta-D-glucan synthase activity"/>
    <property type="evidence" value="ECO:0007669"/>
    <property type="project" value="UniProtKB-EC"/>
</dbReference>
<evidence type="ECO:0000256" key="1">
    <source>
        <dbReference type="ARBA" id="ARBA00004651"/>
    </source>
</evidence>